<dbReference type="Gene3D" id="2.170.150.70">
    <property type="match status" value="2"/>
</dbReference>
<keyword evidence="6" id="KW-1185">Reference proteome</keyword>
<evidence type="ECO:0000256" key="2">
    <source>
        <dbReference type="ARBA" id="ARBA00022723"/>
    </source>
</evidence>
<evidence type="ECO:0000313" key="5">
    <source>
        <dbReference type="EMBL" id="KAK5991546.1"/>
    </source>
</evidence>
<dbReference type="InterPro" id="IPR006913">
    <property type="entry name" value="CENP-V/GFA"/>
</dbReference>
<feature type="domain" description="CENP-V/GFA" evidence="4">
    <location>
        <begin position="143"/>
        <end position="258"/>
    </location>
</feature>
<protein>
    <recommendedName>
        <fullName evidence="4">CENP-V/GFA domain-containing protein</fullName>
    </recommendedName>
</protein>
<dbReference type="PROSITE" id="PS51891">
    <property type="entry name" value="CENP_V_GFA"/>
    <property type="match status" value="2"/>
</dbReference>
<dbReference type="PANTHER" id="PTHR28620:SF1">
    <property type="entry name" value="CENP-V_GFA DOMAIN-CONTAINING PROTEIN"/>
    <property type="match status" value="1"/>
</dbReference>
<evidence type="ECO:0000259" key="4">
    <source>
        <dbReference type="PROSITE" id="PS51891"/>
    </source>
</evidence>
<dbReference type="Proteomes" id="UP001338125">
    <property type="component" value="Unassembled WGS sequence"/>
</dbReference>
<gene>
    <name evidence="5" type="ORF">PT974_09830</name>
</gene>
<sequence>MAETNDIVYDGNCHCGRYRFRVTVPEITSAISCSCSLCEKKGYLWLTLEDGAFEVVRDDGHLAAYQSLTLEDKFCNYCGTGIIGEHRTGPSGGKLLLNIRAIREPYVNPFMLEVAATTVMEAEEERKAVEPLPEAGGGRPAQHTFSCHCGKVRAALLDPIEEEELKEDNCSTCMAYIGVYPTKDQVRIYGADDTFEYRSGRKFGGSTFCRTCGVHVFGNIYGPPISIFDKLPPERRELALGVYHKNMKLKPLNVRTLDNLDLASLRPLIKREDEGTDGYVLDS</sequence>
<name>A0ABR0SI97_9HYPO</name>
<dbReference type="InterPro" id="IPR011057">
    <property type="entry name" value="Mss4-like_sf"/>
</dbReference>
<evidence type="ECO:0000313" key="6">
    <source>
        <dbReference type="Proteomes" id="UP001338125"/>
    </source>
</evidence>
<accession>A0ABR0SI97</accession>
<evidence type="ECO:0000256" key="1">
    <source>
        <dbReference type="ARBA" id="ARBA00005495"/>
    </source>
</evidence>
<reference evidence="5 6" key="1">
    <citation type="submission" date="2024-01" db="EMBL/GenBank/DDBJ databases">
        <title>Complete genome of Cladobotryum mycophilum ATHUM6906.</title>
        <authorList>
            <person name="Christinaki A.C."/>
            <person name="Myridakis A.I."/>
            <person name="Kouvelis V.N."/>
        </authorList>
    </citation>
    <scope>NUCLEOTIDE SEQUENCE [LARGE SCALE GENOMIC DNA]</scope>
    <source>
        <strain evidence="5 6">ATHUM6906</strain>
    </source>
</reference>
<dbReference type="Pfam" id="PF04828">
    <property type="entry name" value="GFA"/>
    <property type="match status" value="1"/>
</dbReference>
<proteinExistence type="inferred from homology"/>
<keyword evidence="3" id="KW-0862">Zinc</keyword>
<comment type="caution">
    <text evidence="5">The sequence shown here is derived from an EMBL/GenBank/DDBJ whole genome shotgun (WGS) entry which is preliminary data.</text>
</comment>
<dbReference type="PANTHER" id="PTHR28620">
    <property type="entry name" value="CENTROMERE PROTEIN V"/>
    <property type="match status" value="1"/>
</dbReference>
<dbReference type="InterPro" id="IPR052355">
    <property type="entry name" value="CENP-V-like"/>
</dbReference>
<feature type="domain" description="CENP-V/GFA" evidence="4">
    <location>
        <begin position="9"/>
        <end position="123"/>
    </location>
</feature>
<keyword evidence="2" id="KW-0479">Metal-binding</keyword>
<evidence type="ECO:0000256" key="3">
    <source>
        <dbReference type="ARBA" id="ARBA00022833"/>
    </source>
</evidence>
<organism evidence="5 6">
    <name type="scientific">Cladobotryum mycophilum</name>
    <dbReference type="NCBI Taxonomy" id="491253"/>
    <lineage>
        <taxon>Eukaryota</taxon>
        <taxon>Fungi</taxon>
        <taxon>Dikarya</taxon>
        <taxon>Ascomycota</taxon>
        <taxon>Pezizomycotina</taxon>
        <taxon>Sordariomycetes</taxon>
        <taxon>Hypocreomycetidae</taxon>
        <taxon>Hypocreales</taxon>
        <taxon>Hypocreaceae</taxon>
        <taxon>Cladobotryum</taxon>
    </lineage>
</organism>
<dbReference type="SUPFAM" id="SSF51316">
    <property type="entry name" value="Mss4-like"/>
    <property type="match status" value="2"/>
</dbReference>
<comment type="similarity">
    <text evidence="1">Belongs to the Gfa family.</text>
</comment>
<dbReference type="EMBL" id="JAVFKD010000014">
    <property type="protein sequence ID" value="KAK5991546.1"/>
    <property type="molecule type" value="Genomic_DNA"/>
</dbReference>